<dbReference type="PROSITE" id="PS51704">
    <property type="entry name" value="GP_PDE"/>
    <property type="match status" value="1"/>
</dbReference>
<proteinExistence type="predicted"/>
<evidence type="ECO:0000259" key="1">
    <source>
        <dbReference type="PROSITE" id="PS51704"/>
    </source>
</evidence>
<dbReference type="Proteomes" id="UP001180840">
    <property type="component" value="Unassembled WGS sequence"/>
</dbReference>
<evidence type="ECO:0000313" key="2">
    <source>
        <dbReference type="EMBL" id="MDR7330486.1"/>
    </source>
</evidence>
<gene>
    <name evidence="2" type="ORF">J2S39_002162</name>
</gene>
<dbReference type="Pfam" id="PF03009">
    <property type="entry name" value="GDPD"/>
    <property type="match status" value="1"/>
</dbReference>
<keyword evidence="2" id="KW-0378">Hydrolase</keyword>
<dbReference type="SUPFAM" id="SSF51695">
    <property type="entry name" value="PLC-like phosphodiesterases"/>
    <property type="match status" value="1"/>
</dbReference>
<comment type="caution">
    <text evidence="2">The sequence shown here is derived from an EMBL/GenBank/DDBJ whole genome shotgun (WGS) entry which is preliminary data.</text>
</comment>
<dbReference type="Gene3D" id="3.20.20.190">
    <property type="entry name" value="Phosphatidylinositol (PI) phosphodiesterase"/>
    <property type="match status" value="1"/>
</dbReference>
<dbReference type="InterPro" id="IPR017946">
    <property type="entry name" value="PLC-like_Pdiesterase_TIM-brl"/>
</dbReference>
<keyword evidence="3" id="KW-1185">Reference proteome</keyword>
<sequence>MDTFSPEIAPKIVAHRGNAPGFAENTAAAFENALAMPIHGVECDVRFSRDGVVMVQHDATVDRTSDGTGRLADLTAAQLRSLNVGTTSLPQRMMTLEELLEMVLAAGDRHLYLEIKSPALRNQRLEEEVVRCLTRHALQEDPRIHVISFSHSAMRRIARLAPRLDRWYLRRDRELDHNPGDLLFSRPRGLGLSIEAARRSPRLVDARGLPTYLWTVNDRAGMKFAESLGVDVLATDRPDVALELFFPEAPVLAKENAGEPGKL</sequence>
<evidence type="ECO:0000313" key="3">
    <source>
        <dbReference type="Proteomes" id="UP001180840"/>
    </source>
</evidence>
<protein>
    <submittedName>
        <fullName evidence="2">Glycerophosphoryl diester phosphodiesterase</fullName>
        <ecNumber evidence="2">3.1.4.46</ecNumber>
    </submittedName>
</protein>
<organism evidence="2 3">
    <name type="scientific">Corynebacterium guangdongense</name>
    <dbReference type="NCBI Taxonomy" id="1783348"/>
    <lineage>
        <taxon>Bacteria</taxon>
        <taxon>Bacillati</taxon>
        <taxon>Actinomycetota</taxon>
        <taxon>Actinomycetes</taxon>
        <taxon>Mycobacteriales</taxon>
        <taxon>Corynebacteriaceae</taxon>
        <taxon>Corynebacterium</taxon>
    </lineage>
</organism>
<accession>A0ABU1ZZX0</accession>
<dbReference type="InterPro" id="IPR030395">
    <property type="entry name" value="GP_PDE_dom"/>
</dbReference>
<dbReference type="RefSeq" id="WP_290196218.1">
    <property type="nucleotide sequence ID" value="NZ_CP047654.1"/>
</dbReference>
<dbReference type="PANTHER" id="PTHR46211:SF1">
    <property type="entry name" value="GLYCEROPHOSPHODIESTER PHOSPHODIESTERASE, CYTOPLASMIC"/>
    <property type="match status" value="1"/>
</dbReference>
<dbReference type="PANTHER" id="PTHR46211">
    <property type="entry name" value="GLYCEROPHOSPHORYL DIESTER PHOSPHODIESTERASE"/>
    <property type="match status" value="1"/>
</dbReference>
<dbReference type="GO" id="GO:0008889">
    <property type="term" value="F:glycerophosphodiester phosphodiesterase activity"/>
    <property type="evidence" value="ECO:0007669"/>
    <property type="project" value="UniProtKB-EC"/>
</dbReference>
<name>A0ABU1ZZX0_9CORY</name>
<dbReference type="EMBL" id="JAVDXZ010000001">
    <property type="protein sequence ID" value="MDR7330486.1"/>
    <property type="molecule type" value="Genomic_DNA"/>
</dbReference>
<feature type="domain" description="GP-PDE" evidence="1">
    <location>
        <begin position="10"/>
        <end position="245"/>
    </location>
</feature>
<reference evidence="2" key="1">
    <citation type="submission" date="2023-07" db="EMBL/GenBank/DDBJ databases">
        <title>Sequencing the genomes of 1000 actinobacteria strains.</title>
        <authorList>
            <person name="Klenk H.-P."/>
        </authorList>
    </citation>
    <scope>NUCLEOTIDE SEQUENCE</scope>
    <source>
        <strain evidence="2">DSM 107476</strain>
    </source>
</reference>
<dbReference type="EC" id="3.1.4.46" evidence="2"/>